<dbReference type="CDD" id="cd06558">
    <property type="entry name" value="crotonase-like"/>
    <property type="match status" value="1"/>
</dbReference>
<dbReference type="Proteomes" id="UP000216991">
    <property type="component" value="Unassembled WGS sequence"/>
</dbReference>
<comment type="caution">
    <text evidence="6">The sequence shown here is derived from an EMBL/GenBank/DDBJ whole genome shotgun (WGS) entry which is preliminary data.</text>
</comment>
<gene>
    <name evidence="6" type="ORF">CHU93_12685</name>
</gene>
<dbReference type="InterPro" id="IPR029045">
    <property type="entry name" value="ClpP/crotonase-like_dom_sf"/>
</dbReference>
<dbReference type="UniPathway" id="UPA00659"/>
<reference evidence="6 7" key="1">
    <citation type="submission" date="2017-07" db="EMBL/GenBank/DDBJ databases">
        <title>Sandarakinorhabdus cyanobacteriorum sp. nov., a novel bacterium isolated from cyanobacterial aggregates in a eutrophic lake.</title>
        <authorList>
            <person name="Cai H."/>
        </authorList>
    </citation>
    <scope>NUCLEOTIDE SEQUENCE [LARGE SCALE GENOMIC DNA]</scope>
    <source>
        <strain evidence="6 7">TH057</strain>
    </source>
</reference>
<dbReference type="InterPro" id="IPR014748">
    <property type="entry name" value="Enoyl-CoA_hydra_C"/>
</dbReference>
<dbReference type="RefSeq" id="WP_094474554.1">
    <property type="nucleotide sequence ID" value="NZ_NOXT01000120.1"/>
</dbReference>
<dbReference type="Gene3D" id="1.10.12.10">
    <property type="entry name" value="Lyase 2-enoyl-coa Hydratase, Chain A, domain 2"/>
    <property type="match status" value="1"/>
</dbReference>
<keyword evidence="5" id="KW-0413">Isomerase</keyword>
<evidence type="ECO:0000256" key="5">
    <source>
        <dbReference type="ARBA" id="ARBA00023235"/>
    </source>
</evidence>
<dbReference type="PANTHER" id="PTHR43149:SF1">
    <property type="entry name" value="DELTA(3,5)-DELTA(2,4)-DIENOYL-COA ISOMERASE, MITOCHONDRIAL"/>
    <property type="match status" value="1"/>
</dbReference>
<dbReference type="Gene3D" id="3.90.226.10">
    <property type="entry name" value="2-enoyl-CoA Hydratase, Chain A, domain 1"/>
    <property type="match status" value="1"/>
</dbReference>
<dbReference type="SUPFAM" id="SSF52096">
    <property type="entry name" value="ClpP/crotonase"/>
    <property type="match status" value="1"/>
</dbReference>
<evidence type="ECO:0000313" key="6">
    <source>
        <dbReference type="EMBL" id="OYQ26048.1"/>
    </source>
</evidence>
<evidence type="ECO:0000256" key="1">
    <source>
        <dbReference type="ARBA" id="ARBA00005005"/>
    </source>
</evidence>
<comment type="similarity">
    <text evidence="2">Belongs to the enoyl-CoA hydratase/isomerase family.</text>
</comment>
<dbReference type="InterPro" id="IPR045002">
    <property type="entry name" value="Ech1-like"/>
</dbReference>
<keyword evidence="7" id="KW-1185">Reference proteome</keyword>
<dbReference type="OrthoDB" id="9802898at2"/>
<proteinExistence type="inferred from homology"/>
<evidence type="ECO:0000313" key="7">
    <source>
        <dbReference type="Proteomes" id="UP000216991"/>
    </source>
</evidence>
<sequence length="274" mass="29819">MELKTLDYRVDDGIARITLNRPAELNTMNGDFWPEMVRVFDEIAHDMAVRCVIIASTGKHFTAGLDLKWAGQNALASRGSADLGRQREAFRRHVKELQESFNVIDNCRVPVIAVCQGGCIGGGVDLVTACDMRIATADAYFTIQEINVAIVADVGTLQRIPFLLPQGLVRELAYTGRKFPAAEAARHGFVNRVEDSHEAALAAADAIAREICAKSPLAITGIKQVLNYGRDHSVADGLDYVAVWNAAMLQGDDMTSAVQAQMARQSATFQNLKA</sequence>
<evidence type="ECO:0000256" key="4">
    <source>
        <dbReference type="ARBA" id="ARBA00023098"/>
    </source>
</evidence>
<dbReference type="EMBL" id="NOXT01000120">
    <property type="protein sequence ID" value="OYQ26048.1"/>
    <property type="molecule type" value="Genomic_DNA"/>
</dbReference>
<evidence type="ECO:0000256" key="3">
    <source>
        <dbReference type="ARBA" id="ARBA00022832"/>
    </source>
</evidence>
<dbReference type="InterPro" id="IPR001753">
    <property type="entry name" value="Enoyl-CoA_hydra/iso"/>
</dbReference>
<dbReference type="FunFam" id="1.10.12.10:FF:000004">
    <property type="entry name" value="Delta3,5-delta2,4-dienoyl-CoA isomerase"/>
    <property type="match status" value="1"/>
</dbReference>
<dbReference type="AlphaFoldDB" id="A0A255YA10"/>
<dbReference type="Pfam" id="PF00378">
    <property type="entry name" value="ECH_1"/>
    <property type="match status" value="1"/>
</dbReference>
<dbReference type="NCBIfam" id="NF004794">
    <property type="entry name" value="PRK06142.1"/>
    <property type="match status" value="1"/>
</dbReference>
<comment type="pathway">
    <text evidence="1">Lipid metabolism; fatty acid beta-oxidation.</text>
</comment>
<name>A0A255YA10_9SPHN</name>
<keyword evidence="4" id="KW-0443">Lipid metabolism</keyword>
<evidence type="ECO:0000256" key="2">
    <source>
        <dbReference type="ARBA" id="ARBA00005254"/>
    </source>
</evidence>
<keyword evidence="3" id="KW-0276">Fatty acid metabolism</keyword>
<accession>A0A255YA10</accession>
<dbReference type="GO" id="GO:0016853">
    <property type="term" value="F:isomerase activity"/>
    <property type="evidence" value="ECO:0007669"/>
    <property type="project" value="UniProtKB-KW"/>
</dbReference>
<dbReference type="PANTHER" id="PTHR43149">
    <property type="entry name" value="ENOYL-COA HYDRATASE"/>
    <property type="match status" value="1"/>
</dbReference>
<protein>
    <submittedName>
        <fullName evidence="6">Enoyl-CoA hydratase</fullName>
    </submittedName>
</protein>
<dbReference type="GO" id="GO:0006635">
    <property type="term" value="P:fatty acid beta-oxidation"/>
    <property type="evidence" value="ECO:0007669"/>
    <property type="project" value="UniProtKB-UniPathway"/>
</dbReference>
<organism evidence="6 7">
    <name type="scientific">Sandarakinorhabdus cyanobacteriorum</name>
    <dbReference type="NCBI Taxonomy" id="1981098"/>
    <lineage>
        <taxon>Bacteria</taxon>
        <taxon>Pseudomonadati</taxon>
        <taxon>Pseudomonadota</taxon>
        <taxon>Alphaproteobacteria</taxon>
        <taxon>Sphingomonadales</taxon>
        <taxon>Sphingosinicellaceae</taxon>
        <taxon>Sandarakinorhabdus</taxon>
    </lineage>
</organism>